<organism evidence="2">
    <name type="scientific">Woronichinia naegeliana WA131</name>
    <dbReference type="NCBI Taxonomy" id="2824559"/>
    <lineage>
        <taxon>Bacteria</taxon>
        <taxon>Bacillati</taxon>
        <taxon>Cyanobacteriota</taxon>
        <taxon>Cyanophyceae</taxon>
        <taxon>Synechococcales</taxon>
        <taxon>Coelosphaeriaceae</taxon>
        <taxon>Woronichinia</taxon>
    </lineage>
</organism>
<gene>
    <name evidence="2" type="ORF">KA717_35490</name>
</gene>
<dbReference type="Proteomes" id="UP001065613">
    <property type="component" value="Chromosome"/>
</dbReference>
<feature type="transmembrane region" description="Helical" evidence="1">
    <location>
        <begin position="72"/>
        <end position="94"/>
    </location>
</feature>
<reference evidence="2" key="1">
    <citation type="submission" date="2021-04" db="EMBL/GenBank/DDBJ databases">
        <title>Genome sequence of Woronichinia naegeliana from Washington state freshwater lake bloom.</title>
        <authorList>
            <person name="Dreher T.W."/>
        </authorList>
    </citation>
    <scope>NUCLEOTIDE SEQUENCE</scope>
    <source>
        <strain evidence="2">WA131</strain>
    </source>
</reference>
<evidence type="ECO:0000313" key="2">
    <source>
        <dbReference type="EMBL" id="UXE60739.1"/>
    </source>
</evidence>
<keyword evidence="1" id="KW-0472">Membrane</keyword>
<feature type="transmembrane region" description="Helical" evidence="1">
    <location>
        <begin position="34"/>
        <end position="51"/>
    </location>
</feature>
<dbReference type="KEGG" id="wna:KA717_35490"/>
<dbReference type="EMBL" id="CP073041">
    <property type="protein sequence ID" value="UXE60739.1"/>
    <property type="molecule type" value="Genomic_DNA"/>
</dbReference>
<dbReference type="AlphaFoldDB" id="A0A977KVK8"/>
<evidence type="ECO:0000256" key="1">
    <source>
        <dbReference type="SAM" id="Phobius"/>
    </source>
</evidence>
<feature type="transmembrane region" description="Helical" evidence="1">
    <location>
        <begin position="100"/>
        <end position="124"/>
    </location>
</feature>
<keyword evidence="1" id="KW-0812">Transmembrane</keyword>
<proteinExistence type="predicted"/>
<keyword evidence="1" id="KW-1133">Transmembrane helix</keyword>
<accession>A0A977KVK8</accession>
<name>A0A977KVK8_9CYAN</name>
<protein>
    <submittedName>
        <fullName evidence="2">Uncharacterized protein</fullName>
    </submittedName>
</protein>
<sequence length="214" mass="24315">MQLLNRPEVRKWGRWSLASFGTVLMLSWNWKLVMATAAGMGSMGLVYLALGENWQRYWLLWQGFFKGSQGKLTLAVGSGSLAALSTYIAAELWADTDNRWLATGMIAEGVGTLLTLGLLSWHILHQQKQQSDNQFERLLQQLTESDPLKRLIAVRQLTKRAHQSVLVPGEKQELEIYFNLLLSQESDPHIRQTVLDHLQAERTQLSIPKINIPH</sequence>